<reference evidence="2 3" key="2">
    <citation type="submission" date="2024-07" db="EMBL/GenBank/DDBJ databases">
        <authorList>
            <person name="Akdeniz Z."/>
        </authorList>
    </citation>
    <scope>NUCLEOTIDE SEQUENCE [LARGE SCALE GENOMIC DNA]</scope>
</reference>
<dbReference type="EMBL" id="CATOUU010000117">
    <property type="protein sequence ID" value="CAI9916993.1"/>
    <property type="molecule type" value="Genomic_DNA"/>
</dbReference>
<dbReference type="EMBL" id="CAXDID020000501">
    <property type="protein sequence ID" value="CAL6097669.1"/>
    <property type="molecule type" value="Genomic_DNA"/>
</dbReference>
<reference evidence="1" key="1">
    <citation type="submission" date="2023-06" db="EMBL/GenBank/DDBJ databases">
        <authorList>
            <person name="Kurt Z."/>
        </authorList>
    </citation>
    <scope>NUCLEOTIDE SEQUENCE</scope>
</reference>
<evidence type="ECO:0000313" key="3">
    <source>
        <dbReference type="Proteomes" id="UP001642409"/>
    </source>
</evidence>
<organism evidence="1">
    <name type="scientific">Hexamita inflata</name>
    <dbReference type="NCBI Taxonomy" id="28002"/>
    <lineage>
        <taxon>Eukaryota</taxon>
        <taxon>Metamonada</taxon>
        <taxon>Diplomonadida</taxon>
        <taxon>Hexamitidae</taxon>
        <taxon>Hexamitinae</taxon>
        <taxon>Hexamita</taxon>
    </lineage>
</organism>
<proteinExistence type="predicted"/>
<accession>A0AA86TM49</accession>
<evidence type="ECO:0000313" key="2">
    <source>
        <dbReference type="EMBL" id="CAL6097669.1"/>
    </source>
</evidence>
<dbReference type="AlphaFoldDB" id="A0AA86TM49"/>
<evidence type="ECO:0000313" key="1">
    <source>
        <dbReference type="EMBL" id="CAI9916993.1"/>
    </source>
</evidence>
<protein>
    <submittedName>
        <fullName evidence="2">Hypothetical_protein</fullName>
    </submittedName>
</protein>
<gene>
    <name evidence="1" type="ORF">HINF_LOCUS4638</name>
    <name evidence="2" type="ORF">HINF_LOCUS69219</name>
</gene>
<comment type="caution">
    <text evidence="1">The sequence shown here is derived from an EMBL/GenBank/DDBJ whole genome shotgun (WGS) entry which is preliminary data.</text>
</comment>
<sequence length="134" mass="16183">MFTQKLVKKIKQIVPQKMMEDLHQLSIQCTQNQLSFFRDILIQEMEILMPKYDRVQAKDNIKNWITRAQQNTQIINNDDLELSIKRIVFENIQYNNMTNLQALQGYQEQNQQLFINQIYQETDNQELLDFLQIE</sequence>
<keyword evidence="3" id="KW-1185">Reference proteome</keyword>
<name>A0AA86TM49_9EUKA</name>
<dbReference type="Proteomes" id="UP001642409">
    <property type="component" value="Unassembled WGS sequence"/>
</dbReference>